<keyword evidence="1" id="KW-1133">Transmembrane helix</keyword>
<dbReference type="KEGG" id="kpie:N5580_09340"/>
<evidence type="ECO:0000313" key="3">
    <source>
        <dbReference type="Proteomes" id="UP001211544"/>
    </source>
</evidence>
<name>A0AAJ5QFP3_9GAMM</name>
<keyword evidence="1" id="KW-0472">Membrane</keyword>
<feature type="transmembrane region" description="Helical" evidence="1">
    <location>
        <begin position="51"/>
        <end position="74"/>
    </location>
</feature>
<proteinExistence type="predicted"/>
<dbReference type="AlphaFoldDB" id="A0AAJ5QFP3"/>
<dbReference type="RefSeq" id="WP_126688850.1">
    <property type="nucleotide sequence ID" value="NZ_CP104758.1"/>
</dbReference>
<dbReference type="Proteomes" id="UP001211544">
    <property type="component" value="Chromosome"/>
</dbReference>
<organism evidence="2 3">
    <name type="scientific">Pantoea piersonii</name>
    <dbReference type="NCBI Taxonomy" id="2364647"/>
    <lineage>
        <taxon>Bacteria</taxon>
        <taxon>Pseudomonadati</taxon>
        <taxon>Pseudomonadota</taxon>
        <taxon>Gammaproteobacteria</taxon>
        <taxon>Enterobacterales</taxon>
        <taxon>Erwiniaceae</taxon>
        <taxon>Pantoea</taxon>
    </lineage>
</organism>
<sequence>MGPLVIMVVLVCGYWYTENHYPSRTRQARSSGWIAYFYVAMHGAKFALQGFFGVALIYVALFLLSLLLSVPHLFSPDYAVRDYYSWLTRTTLMNYPLFFELGLALACLRAWRAGEAARRSMRDGKSSMAEYRKVAREDGMESLLLQAIEEERLVFVTLKSRKVYIGYVAAPRIEHTQTQHLALIPYISGYRDKETLRFCEQHRYYELYLAQNITPDSEPLNLQHFRHLIPMAEVEAVSLFDVATYKIFDRFSVTPPPASE</sequence>
<feature type="transmembrane region" description="Helical" evidence="1">
    <location>
        <begin position="94"/>
        <end position="111"/>
    </location>
</feature>
<reference evidence="2 3" key="1">
    <citation type="journal article" date="2022" name="J Glob Antimicrob Resist">
        <title>First complete genome of a multidrug resistant strain of the novel human pathogen Kalamiella piersonii (GABEKP28) identified in human saliva.</title>
        <authorList>
            <person name="McDonagh F."/>
            <person name="Singh N.K."/>
            <person name="Venkateswaran K."/>
            <person name="Lonappan A.M."/>
            <person name="Hallahan B."/>
            <person name="Tuohy A."/>
            <person name="Burke L."/>
            <person name="Kovarova A."/>
            <person name="Miliotis G."/>
        </authorList>
    </citation>
    <scope>NUCLEOTIDE SEQUENCE [LARGE SCALE GENOMIC DNA]</scope>
    <source>
        <strain evidence="2 3">GABEKP28</strain>
    </source>
</reference>
<keyword evidence="3" id="KW-1185">Reference proteome</keyword>
<evidence type="ECO:0000313" key="2">
    <source>
        <dbReference type="EMBL" id="WBG89335.1"/>
    </source>
</evidence>
<keyword evidence="1" id="KW-0812">Transmembrane</keyword>
<gene>
    <name evidence="2" type="ORF">N5580_09340</name>
</gene>
<protein>
    <submittedName>
        <fullName evidence="2">Uncharacterized protein</fullName>
    </submittedName>
</protein>
<accession>A0AAJ5QFP3</accession>
<dbReference type="EMBL" id="CP104758">
    <property type="protein sequence ID" value="WBG89335.1"/>
    <property type="molecule type" value="Genomic_DNA"/>
</dbReference>
<evidence type="ECO:0000256" key="1">
    <source>
        <dbReference type="SAM" id="Phobius"/>
    </source>
</evidence>